<dbReference type="SMART" id="SM01052">
    <property type="entry name" value="CAP_GLY"/>
    <property type="match status" value="1"/>
</dbReference>
<dbReference type="PANTHER" id="PTHR18849">
    <property type="entry name" value="LEUCINE RICH REPEAT PROTEIN"/>
    <property type="match status" value="1"/>
</dbReference>
<dbReference type="EMBL" id="CP144055">
    <property type="protein sequence ID" value="WWD18642.1"/>
    <property type="molecule type" value="Genomic_DNA"/>
</dbReference>
<dbReference type="Gene3D" id="2.30.30.190">
    <property type="entry name" value="CAP Gly-rich-like domain"/>
    <property type="match status" value="1"/>
</dbReference>
<accession>A0A5M6CDC1</accession>
<dbReference type="SUPFAM" id="SSF52058">
    <property type="entry name" value="L domain-like"/>
    <property type="match status" value="1"/>
</dbReference>
<keyword evidence="2" id="KW-0677">Repeat</keyword>
<dbReference type="OrthoDB" id="5273213at2759"/>
<evidence type="ECO:0000256" key="3">
    <source>
        <dbReference type="SAM" id="MobiDB-lite"/>
    </source>
</evidence>
<feature type="compositionally biased region" description="Polar residues" evidence="3">
    <location>
        <begin position="143"/>
        <end position="152"/>
    </location>
</feature>
<organism evidence="4 5">
    <name type="scientific">Kwoniella shandongensis</name>
    <dbReference type="NCBI Taxonomy" id="1734106"/>
    <lineage>
        <taxon>Eukaryota</taxon>
        <taxon>Fungi</taxon>
        <taxon>Dikarya</taxon>
        <taxon>Basidiomycota</taxon>
        <taxon>Agaricomycotina</taxon>
        <taxon>Tremellomycetes</taxon>
        <taxon>Tremellales</taxon>
        <taxon>Cryptococcaceae</taxon>
        <taxon>Kwoniella</taxon>
    </lineage>
</organism>
<dbReference type="PANTHER" id="PTHR18849:SF0">
    <property type="entry name" value="CILIA- AND FLAGELLA-ASSOCIATED PROTEIN 410-RELATED"/>
    <property type="match status" value="1"/>
</dbReference>
<evidence type="ECO:0000313" key="5">
    <source>
        <dbReference type="Proteomes" id="UP000322225"/>
    </source>
</evidence>
<dbReference type="Pfam" id="PF01302">
    <property type="entry name" value="CAP_GLY"/>
    <property type="match status" value="1"/>
</dbReference>
<dbReference type="Proteomes" id="UP000322225">
    <property type="component" value="Chromosome 5"/>
</dbReference>
<proteinExistence type="predicted"/>
<reference evidence="4" key="1">
    <citation type="submission" date="2017-08" db="EMBL/GenBank/DDBJ databases">
        <authorList>
            <person name="Cuomo C."/>
            <person name="Billmyre B."/>
            <person name="Heitman J."/>
        </authorList>
    </citation>
    <scope>NUCLEOTIDE SEQUENCE</scope>
    <source>
        <strain evidence="4">CBS 12478</strain>
    </source>
</reference>
<dbReference type="GO" id="GO:0007010">
    <property type="term" value="P:cytoskeleton organization"/>
    <property type="evidence" value="ECO:0007669"/>
    <property type="project" value="TreeGrafter"/>
</dbReference>
<dbReference type="InterPro" id="IPR000938">
    <property type="entry name" value="CAP-Gly_domain"/>
</dbReference>
<dbReference type="Gene3D" id="3.80.10.10">
    <property type="entry name" value="Ribonuclease Inhibitor"/>
    <property type="match status" value="2"/>
</dbReference>
<dbReference type="KEGG" id="ksn:43585587"/>
<dbReference type="RefSeq" id="XP_031864373.1">
    <property type="nucleotide sequence ID" value="XM_032001483.1"/>
</dbReference>
<reference evidence="4" key="2">
    <citation type="submission" date="2024-01" db="EMBL/GenBank/DDBJ databases">
        <title>Comparative genomics of Cryptococcus and Kwoniella reveals pathogenesis evolution and contrasting modes of karyotype evolution via chromosome fusion or intercentromeric recombination.</title>
        <authorList>
            <person name="Coelho M.A."/>
            <person name="David-Palma M."/>
            <person name="Shea T."/>
            <person name="Bowers K."/>
            <person name="McGinley-Smith S."/>
            <person name="Mohammad A.W."/>
            <person name="Gnirke A."/>
            <person name="Yurkov A.M."/>
            <person name="Nowrousian M."/>
            <person name="Sun S."/>
            <person name="Cuomo C.A."/>
            <person name="Heitman J."/>
        </authorList>
    </citation>
    <scope>NUCLEOTIDE SEQUENCE</scope>
    <source>
        <strain evidence="4">CBS 12478</strain>
    </source>
</reference>
<dbReference type="GeneID" id="43585587"/>
<dbReference type="PROSITE" id="PS50245">
    <property type="entry name" value="CAP_GLY_2"/>
    <property type="match status" value="1"/>
</dbReference>
<keyword evidence="1" id="KW-0433">Leucine-rich repeat</keyword>
<evidence type="ECO:0000313" key="4">
    <source>
        <dbReference type="EMBL" id="WWD18642.1"/>
    </source>
</evidence>
<gene>
    <name evidence="4" type="ORF">CI109_103095</name>
</gene>
<protein>
    <submittedName>
        <fullName evidence="4">Uncharacterized protein</fullName>
    </submittedName>
</protein>
<feature type="region of interest" description="Disordered" evidence="3">
    <location>
        <begin position="122"/>
        <end position="157"/>
    </location>
</feature>
<dbReference type="InterPro" id="IPR032675">
    <property type="entry name" value="LRR_dom_sf"/>
</dbReference>
<dbReference type="InterPro" id="IPR036859">
    <property type="entry name" value="CAP-Gly_dom_sf"/>
</dbReference>
<dbReference type="AlphaFoldDB" id="A0A5M6CDC1"/>
<evidence type="ECO:0000256" key="2">
    <source>
        <dbReference type="ARBA" id="ARBA00022737"/>
    </source>
</evidence>
<name>A0A5M6CDC1_9TREE</name>
<keyword evidence="5" id="KW-1185">Reference proteome</keyword>
<evidence type="ECO:0000256" key="1">
    <source>
        <dbReference type="ARBA" id="ARBA00022614"/>
    </source>
</evidence>
<sequence>MSNLTPSSEAGPSRLSTYRIGNRYLHAKNRQPLTLKYIGSLPPLSSTSTVPTNNDERSAQLWLGVEYDDPAYGKGHSGEYKGIQVFQTREKGSGAFLKYVGKPLVEGKTLVESIEERYGRIDPSRVVKSTDSNGPSCDDNREASSSNSNEGTSKGGQVVLGSSSGAIVVEAPNIGDVRERVAKLEKLRNMGFEDESITSLGGSQEVREVLRTRLKGLKWLNLSRNLIYDWDDVLEIVEHLEGLEILTLSHSRFNTLPEVLTHSPESKERYTRAFARIKELHLSDCLVTWQEVCRLGTLFPNVEILHLEANRALITLDSELEGWSSVKELKLGGCPMSDWDEVVRALGHLERLENLDLSSTNMESIPKPPTSTVELSHFPRLQSLALLNSRISKWTDIDNLSKYLPRITSLRFSLHPNISSANYEDESPLPPSSVTISGHPRLDRSIFIAKFPTLTIFNSTPITVTERRDAELFYISYVAKYIAEHGAPTADRAVGEWGRYEELCKLHGREIISKEEKTTKDKSGLRGKMITLHIYMVQNTNSEMATLSLLPSSSISLLQRKVARVVGVKPSESASIGLWTVRTGREKAVNILEEGGHGEVGWWFSDGDEVIVELDN</sequence>
<dbReference type="SUPFAM" id="SSF74924">
    <property type="entry name" value="Cap-Gly domain"/>
    <property type="match status" value="1"/>
</dbReference>